<name>A0A8C2TSM7_COTJA</name>
<dbReference type="GeneTree" id="ENSGT00390000004336"/>
<reference evidence="1" key="1">
    <citation type="submission" date="2015-11" db="EMBL/GenBank/DDBJ databases">
        <authorList>
            <consortium name="International Coturnix japonica Genome Analysis Consortium"/>
            <person name="Warren W."/>
            <person name="Burt D.W."/>
            <person name="Antin P.B."/>
            <person name="Lanford R."/>
            <person name="Gros J."/>
            <person name="Wilson R.K."/>
        </authorList>
    </citation>
    <scope>NUCLEOTIDE SEQUENCE [LARGE SCALE GENOMIC DNA]</scope>
</reference>
<reference evidence="1" key="2">
    <citation type="submission" date="2025-08" db="UniProtKB">
        <authorList>
            <consortium name="Ensembl"/>
        </authorList>
    </citation>
    <scope>IDENTIFICATION</scope>
</reference>
<evidence type="ECO:0000313" key="1">
    <source>
        <dbReference type="Ensembl" id="ENSCJPP00005017824.1"/>
    </source>
</evidence>
<dbReference type="GO" id="GO:0006355">
    <property type="term" value="P:regulation of DNA-templated transcription"/>
    <property type="evidence" value="ECO:0007669"/>
    <property type="project" value="InterPro"/>
</dbReference>
<dbReference type="InterPro" id="IPR009601">
    <property type="entry name" value="CENP-R"/>
</dbReference>
<dbReference type="Pfam" id="PF06729">
    <property type="entry name" value="CENP-R"/>
    <property type="match status" value="1"/>
</dbReference>
<dbReference type="Proteomes" id="UP000694412">
    <property type="component" value="Chromosome 8"/>
</dbReference>
<sequence>MWYDTVRLAAHWFTGYLNPSCYHIEAVGSPVNADFFFQCPVSNSNCSTFTRRFAALQSNVQSSLVRILKAREKLTSLQALEGSRELENIIGDSDSSCDLSAEVQKTQALMIQAEELQLLKRNHGQRPAREHAQPASSSAFLQLLLDSL</sequence>
<dbReference type="PANTHER" id="PTHR15581:SF0">
    <property type="entry name" value="CENTROMERE PROTEIN R"/>
    <property type="match status" value="1"/>
</dbReference>
<accession>A0A8C2TSM7</accession>
<dbReference type="AlphaFoldDB" id="A0A8C2TSM7"/>
<keyword evidence="2" id="KW-1185">Reference proteome</keyword>
<proteinExistence type="predicted"/>
<dbReference type="Ensembl" id="ENSCJPT00005024802.1">
    <property type="protein sequence ID" value="ENSCJPP00005017824.1"/>
    <property type="gene ID" value="ENSCJPG00005014489.1"/>
</dbReference>
<protein>
    <submittedName>
        <fullName evidence="1">Uncharacterized protein</fullName>
    </submittedName>
</protein>
<organism evidence="1 2">
    <name type="scientific">Coturnix japonica</name>
    <name type="common">Japanese quail</name>
    <name type="synonym">Coturnix coturnix japonica</name>
    <dbReference type="NCBI Taxonomy" id="93934"/>
    <lineage>
        <taxon>Eukaryota</taxon>
        <taxon>Metazoa</taxon>
        <taxon>Chordata</taxon>
        <taxon>Craniata</taxon>
        <taxon>Vertebrata</taxon>
        <taxon>Euteleostomi</taxon>
        <taxon>Archelosauria</taxon>
        <taxon>Archosauria</taxon>
        <taxon>Dinosauria</taxon>
        <taxon>Saurischia</taxon>
        <taxon>Theropoda</taxon>
        <taxon>Coelurosauria</taxon>
        <taxon>Aves</taxon>
        <taxon>Neognathae</taxon>
        <taxon>Galloanserae</taxon>
        <taxon>Galliformes</taxon>
        <taxon>Phasianidae</taxon>
        <taxon>Perdicinae</taxon>
        <taxon>Coturnix</taxon>
    </lineage>
</organism>
<dbReference type="PANTHER" id="PTHR15581">
    <property type="entry name" value="CENTROMERE PROTEIN R"/>
    <property type="match status" value="1"/>
</dbReference>
<dbReference type="GO" id="GO:0034080">
    <property type="term" value="P:CENP-A containing chromatin assembly"/>
    <property type="evidence" value="ECO:0007669"/>
    <property type="project" value="InterPro"/>
</dbReference>
<dbReference type="GO" id="GO:0005654">
    <property type="term" value="C:nucleoplasm"/>
    <property type="evidence" value="ECO:0007669"/>
    <property type="project" value="TreeGrafter"/>
</dbReference>
<reference evidence="1" key="3">
    <citation type="submission" date="2025-09" db="UniProtKB">
        <authorList>
            <consortium name="Ensembl"/>
        </authorList>
    </citation>
    <scope>IDENTIFICATION</scope>
</reference>
<evidence type="ECO:0000313" key="2">
    <source>
        <dbReference type="Proteomes" id="UP000694412"/>
    </source>
</evidence>